<proteinExistence type="predicted"/>
<reference evidence="2" key="1">
    <citation type="submission" date="2020-01" db="EMBL/GenBank/DDBJ databases">
        <authorList>
            <person name="Meier V. D."/>
            <person name="Meier V D."/>
        </authorList>
    </citation>
    <scope>NUCLEOTIDE SEQUENCE</scope>
    <source>
        <strain evidence="2">HLG_WM_MAG_07</strain>
    </source>
</reference>
<dbReference type="PANTHER" id="PTHR23150">
    <property type="entry name" value="SULFATASE MODIFYING FACTOR 1, 2"/>
    <property type="match status" value="1"/>
</dbReference>
<dbReference type="GO" id="GO:0120147">
    <property type="term" value="F:formylglycine-generating oxidase activity"/>
    <property type="evidence" value="ECO:0007669"/>
    <property type="project" value="TreeGrafter"/>
</dbReference>
<dbReference type="Gene3D" id="3.90.1580.10">
    <property type="entry name" value="paralog of FGE (formylglycine-generating enzyme)"/>
    <property type="match status" value="1"/>
</dbReference>
<dbReference type="InterPro" id="IPR016187">
    <property type="entry name" value="CTDL_fold"/>
</dbReference>
<dbReference type="AlphaFoldDB" id="A0A6S6S237"/>
<evidence type="ECO:0000259" key="1">
    <source>
        <dbReference type="Pfam" id="PF03781"/>
    </source>
</evidence>
<protein>
    <submittedName>
        <fullName evidence="2">Formylglycine-generating enzyme, required for sulfatase activity, contains SUMF1/FGE domain</fullName>
    </submittedName>
</protein>
<sequence>MNNTAENLGAIYTPDESQEGLIQLQLQTANQYQLEHFFSDTMKGGGKAPELAIIPAGSFEMGSDASEFGHEQMESPAHYVTIKQPFALGRCAVTAEQFEQFRAATNWYLRPELLWNKGKKPVTNIRQSDAKLYLEWLSEETGQKYRLPTEAEWEYATRAGSTTAFHFGNTVSCKEVHFDPIQPYDEPKEKRRWFMPRCVPLPMCIEVASKPANNWGLHEVHGNVWEYTCSPWTTSHINANRDGTASQMTHTRWYVTKGGSWFDAATKARSAARMKRLYDEMDTNVGFRILREL</sequence>
<organism evidence="2">
    <name type="scientific">uncultured Thiotrichaceae bacterium</name>
    <dbReference type="NCBI Taxonomy" id="298394"/>
    <lineage>
        <taxon>Bacteria</taxon>
        <taxon>Pseudomonadati</taxon>
        <taxon>Pseudomonadota</taxon>
        <taxon>Gammaproteobacteria</taxon>
        <taxon>Thiotrichales</taxon>
        <taxon>Thiotrichaceae</taxon>
        <taxon>environmental samples</taxon>
    </lineage>
</organism>
<dbReference type="InterPro" id="IPR005532">
    <property type="entry name" value="SUMF_dom"/>
</dbReference>
<evidence type="ECO:0000313" key="2">
    <source>
        <dbReference type="EMBL" id="CAA6800203.1"/>
    </source>
</evidence>
<dbReference type="PANTHER" id="PTHR23150:SF19">
    <property type="entry name" value="FORMYLGLYCINE-GENERATING ENZYME"/>
    <property type="match status" value="1"/>
</dbReference>
<gene>
    <name evidence="2" type="ORF">HELGO_WM27923</name>
</gene>
<dbReference type="SUPFAM" id="SSF56436">
    <property type="entry name" value="C-type lectin-like"/>
    <property type="match status" value="1"/>
</dbReference>
<name>A0A6S6S237_9GAMM</name>
<dbReference type="EMBL" id="CACVAY010000002">
    <property type="protein sequence ID" value="CAA6800203.1"/>
    <property type="molecule type" value="Genomic_DNA"/>
</dbReference>
<dbReference type="Pfam" id="PF03781">
    <property type="entry name" value="FGE-sulfatase"/>
    <property type="match status" value="1"/>
</dbReference>
<dbReference type="InterPro" id="IPR042095">
    <property type="entry name" value="SUMF_sf"/>
</dbReference>
<dbReference type="InterPro" id="IPR051043">
    <property type="entry name" value="Sulfatase_Mod_Factor_Kinase"/>
</dbReference>
<accession>A0A6S6S237</accession>
<feature type="domain" description="Sulfatase-modifying factor enzyme-like" evidence="1">
    <location>
        <begin position="48"/>
        <end position="291"/>
    </location>
</feature>